<evidence type="ECO:0000313" key="3">
    <source>
        <dbReference type="Proteomes" id="UP000009168"/>
    </source>
</evidence>
<gene>
    <name evidence="2" type="ORF">TTHERM_000241669</name>
</gene>
<dbReference type="AlphaFoldDB" id="W7X640"/>
<keyword evidence="3" id="KW-1185">Reference proteome</keyword>
<name>W7X640_TETTS</name>
<dbReference type="RefSeq" id="XP_012655680.1">
    <property type="nucleotide sequence ID" value="XM_012800226.1"/>
</dbReference>
<dbReference type="Proteomes" id="UP000009168">
    <property type="component" value="Unassembled WGS sequence"/>
</dbReference>
<evidence type="ECO:0000256" key="1">
    <source>
        <dbReference type="SAM" id="Phobius"/>
    </source>
</evidence>
<keyword evidence="1" id="KW-0472">Membrane</keyword>
<accession>W7X640</accession>
<dbReference type="GeneID" id="24437963"/>
<feature type="transmembrane region" description="Helical" evidence="1">
    <location>
        <begin position="9"/>
        <end position="28"/>
    </location>
</feature>
<dbReference type="EMBL" id="GG662443">
    <property type="protein sequence ID" value="EWS71793.1"/>
    <property type="molecule type" value="Genomic_DNA"/>
</dbReference>
<keyword evidence="1 2" id="KW-0812">Transmembrane</keyword>
<sequence length="213" mass="25211">MIYHIKSMYVLNILTFVFFLLKINQLIIVQLKIFNSKNINIFSGQYQFVHNINEQNFSKYDQNTLNLLKLIYQITQLNKMFFYLLFFVITRLNKNKLILIGLFFVQSFSTLQYLQLGGYSQVNISSLAQMKMQMVLSYQYSKYLFSLKLMSENKKPTTVPATKISPQDLKFSQAKNEPVINPKITFNISQILTKTFYEQQLILLHQLFLYSIQ</sequence>
<proteinExistence type="predicted"/>
<keyword evidence="1" id="KW-1133">Transmembrane helix</keyword>
<reference evidence="3" key="1">
    <citation type="journal article" date="2006" name="PLoS Biol.">
        <title>Macronuclear genome sequence of the ciliate Tetrahymena thermophila, a model eukaryote.</title>
        <authorList>
            <person name="Eisen J.A."/>
            <person name="Coyne R.S."/>
            <person name="Wu M."/>
            <person name="Wu D."/>
            <person name="Thiagarajan M."/>
            <person name="Wortman J.R."/>
            <person name="Badger J.H."/>
            <person name="Ren Q."/>
            <person name="Amedeo P."/>
            <person name="Jones K.M."/>
            <person name="Tallon L.J."/>
            <person name="Delcher A.L."/>
            <person name="Salzberg S.L."/>
            <person name="Silva J.C."/>
            <person name="Haas B.J."/>
            <person name="Majoros W.H."/>
            <person name="Farzad M."/>
            <person name="Carlton J.M."/>
            <person name="Smith R.K. Jr."/>
            <person name="Garg J."/>
            <person name="Pearlman R.E."/>
            <person name="Karrer K.M."/>
            <person name="Sun L."/>
            <person name="Manning G."/>
            <person name="Elde N.C."/>
            <person name="Turkewitz A.P."/>
            <person name="Asai D.J."/>
            <person name="Wilkes D.E."/>
            <person name="Wang Y."/>
            <person name="Cai H."/>
            <person name="Collins K."/>
            <person name="Stewart B.A."/>
            <person name="Lee S.R."/>
            <person name="Wilamowska K."/>
            <person name="Weinberg Z."/>
            <person name="Ruzzo W.L."/>
            <person name="Wloga D."/>
            <person name="Gaertig J."/>
            <person name="Frankel J."/>
            <person name="Tsao C.-C."/>
            <person name="Gorovsky M.A."/>
            <person name="Keeling P.J."/>
            <person name="Waller R.F."/>
            <person name="Patron N.J."/>
            <person name="Cherry J.M."/>
            <person name="Stover N.A."/>
            <person name="Krieger C.J."/>
            <person name="del Toro C."/>
            <person name="Ryder H.F."/>
            <person name="Williamson S.C."/>
            <person name="Barbeau R.A."/>
            <person name="Hamilton E.P."/>
            <person name="Orias E."/>
        </authorList>
    </citation>
    <scope>NUCLEOTIDE SEQUENCE [LARGE SCALE GENOMIC DNA]</scope>
    <source>
        <strain evidence="3">SB210</strain>
    </source>
</reference>
<feature type="transmembrane region" description="Helical" evidence="1">
    <location>
        <begin position="97"/>
        <end position="116"/>
    </location>
</feature>
<feature type="transmembrane region" description="Helical" evidence="1">
    <location>
        <begin position="70"/>
        <end position="90"/>
    </location>
</feature>
<protein>
    <submittedName>
        <fullName evidence="2">Transmembrane protein, putative</fullName>
    </submittedName>
</protein>
<dbReference type="InParanoid" id="W7X640"/>
<dbReference type="KEGG" id="tet:TTHERM_000241669"/>
<evidence type="ECO:0000313" key="2">
    <source>
        <dbReference type="EMBL" id="EWS71793.1"/>
    </source>
</evidence>
<organism evidence="2 3">
    <name type="scientific">Tetrahymena thermophila (strain SB210)</name>
    <dbReference type="NCBI Taxonomy" id="312017"/>
    <lineage>
        <taxon>Eukaryota</taxon>
        <taxon>Sar</taxon>
        <taxon>Alveolata</taxon>
        <taxon>Ciliophora</taxon>
        <taxon>Intramacronucleata</taxon>
        <taxon>Oligohymenophorea</taxon>
        <taxon>Hymenostomatida</taxon>
        <taxon>Tetrahymenina</taxon>
        <taxon>Tetrahymenidae</taxon>
        <taxon>Tetrahymena</taxon>
    </lineage>
</organism>